<gene>
    <name evidence="1" type="ORF">HYH03_000498</name>
</gene>
<evidence type="ECO:0000313" key="1">
    <source>
        <dbReference type="EMBL" id="KAG2502002.1"/>
    </source>
</evidence>
<protein>
    <submittedName>
        <fullName evidence="1">Uncharacterized protein</fullName>
    </submittedName>
</protein>
<dbReference type="AlphaFoldDB" id="A0A836C7Q1"/>
<dbReference type="Proteomes" id="UP000612055">
    <property type="component" value="Unassembled WGS sequence"/>
</dbReference>
<keyword evidence="2" id="KW-1185">Reference proteome</keyword>
<dbReference type="EMBL" id="JAEHOE010000001">
    <property type="protein sequence ID" value="KAG2502002.1"/>
    <property type="molecule type" value="Genomic_DNA"/>
</dbReference>
<organism evidence="1 2">
    <name type="scientific">Edaphochlamys debaryana</name>
    <dbReference type="NCBI Taxonomy" id="47281"/>
    <lineage>
        <taxon>Eukaryota</taxon>
        <taxon>Viridiplantae</taxon>
        <taxon>Chlorophyta</taxon>
        <taxon>core chlorophytes</taxon>
        <taxon>Chlorophyceae</taxon>
        <taxon>CS clade</taxon>
        <taxon>Chlamydomonadales</taxon>
        <taxon>Chlamydomonadales incertae sedis</taxon>
        <taxon>Edaphochlamys</taxon>
    </lineage>
</organism>
<comment type="caution">
    <text evidence="1">The sequence shown here is derived from an EMBL/GenBank/DDBJ whole genome shotgun (WGS) entry which is preliminary data.</text>
</comment>
<sequence>MGAPNNDGQEDTSATIAAGTLIDKALQLYSGATTVFISAFFDVFDDPQTVLPPTTPPGCARVGSSPRLAAIAGDAVDVYGFIGVGRLAFGCAWPHN</sequence>
<reference evidence="1" key="1">
    <citation type="journal article" date="2020" name="bioRxiv">
        <title>Comparative genomics of Chlamydomonas.</title>
        <authorList>
            <person name="Craig R.J."/>
            <person name="Hasan A.R."/>
            <person name="Ness R.W."/>
            <person name="Keightley P.D."/>
        </authorList>
    </citation>
    <scope>NUCLEOTIDE SEQUENCE</scope>
    <source>
        <strain evidence="1">CCAP 11/70</strain>
    </source>
</reference>
<accession>A0A836C7Q1</accession>
<evidence type="ECO:0000313" key="2">
    <source>
        <dbReference type="Proteomes" id="UP000612055"/>
    </source>
</evidence>
<proteinExistence type="predicted"/>
<name>A0A836C7Q1_9CHLO</name>